<dbReference type="Pfam" id="PF20994">
    <property type="entry name" value="CENPU"/>
    <property type="match status" value="1"/>
</dbReference>
<dbReference type="OrthoDB" id="4067487at2759"/>
<proteinExistence type="predicted"/>
<evidence type="ECO:0000313" key="4">
    <source>
        <dbReference type="EMBL" id="SMN19114.1"/>
    </source>
</evidence>
<feature type="coiled-coil region" evidence="1">
    <location>
        <begin position="211"/>
        <end position="245"/>
    </location>
</feature>
<dbReference type="InterPro" id="IPR048743">
    <property type="entry name" value="AME1"/>
</dbReference>
<evidence type="ECO:0000313" key="5">
    <source>
        <dbReference type="Proteomes" id="UP000196158"/>
    </source>
</evidence>
<keyword evidence="5" id="KW-1185">Reference proteome</keyword>
<feature type="domain" description="Inner kinetochore subunit AME1" evidence="3">
    <location>
        <begin position="132"/>
        <end position="326"/>
    </location>
</feature>
<feature type="compositionally biased region" description="Basic and acidic residues" evidence="2">
    <location>
        <begin position="46"/>
        <end position="62"/>
    </location>
</feature>
<evidence type="ECO:0000256" key="2">
    <source>
        <dbReference type="SAM" id="MobiDB-lite"/>
    </source>
</evidence>
<evidence type="ECO:0000259" key="3">
    <source>
        <dbReference type="Pfam" id="PF20994"/>
    </source>
</evidence>
<dbReference type="EMBL" id="FXLY01000003">
    <property type="protein sequence ID" value="SMN19114.1"/>
    <property type="molecule type" value="Genomic_DNA"/>
</dbReference>
<sequence length="329" mass="38913">MNRDERILYRQRGSNLRRTIDEDNVLVIRTPMKLTDTPDDIPTGSIHRDNSTGEPTMKRPRSDSIPMMMMDPMDMPPQEIEEQLPLIEDYNHQQQNNNEFHINLTNDNIGQTMATSRLAPRSKFQRNIINNKRTSLNNGDDKRLIISDQTLKGIDTLQSLIQFLFRDNLMKKARSDFEKDEYNEVRRMMYKLDLKIFDKILNGMNNDLSDIKDINSANNQLINELRRAKRRKENLNLELIKIKTQITEIMTNEEYWLKNKQEQIKLNERLQLNKDLKQLSENLQTKPSKLHTKLPSHDKLDTVIKLLDPQQGILPRLEEINDRLREQLK</sequence>
<gene>
    <name evidence="4" type="ORF">KASA_0P02706G</name>
</gene>
<name>A0A1X7R0T9_9SACH</name>
<protein>
    <submittedName>
        <fullName evidence="4">Similar to Saccharomyces cerevisiae YBR211C AME1 Essential kinetochore protein associated with microtubules and spindle pole bodies</fullName>
    </submittedName>
</protein>
<reference evidence="4 5" key="1">
    <citation type="submission" date="2017-04" db="EMBL/GenBank/DDBJ databases">
        <authorList>
            <person name="Afonso C.L."/>
            <person name="Miller P.J."/>
            <person name="Scott M.A."/>
            <person name="Spackman E."/>
            <person name="Goraichik I."/>
            <person name="Dimitrov K.M."/>
            <person name="Suarez D.L."/>
            <person name="Swayne D.E."/>
        </authorList>
    </citation>
    <scope>NUCLEOTIDE SEQUENCE [LARGE SCALE GENOMIC DNA]</scope>
</reference>
<dbReference type="Proteomes" id="UP000196158">
    <property type="component" value="Unassembled WGS sequence"/>
</dbReference>
<dbReference type="STRING" id="1789683.A0A1X7R0T9"/>
<organism evidence="4 5">
    <name type="scientific">Maudiozyma saulgeensis</name>
    <dbReference type="NCBI Taxonomy" id="1789683"/>
    <lineage>
        <taxon>Eukaryota</taxon>
        <taxon>Fungi</taxon>
        <taxon>Dikarya</taxon>
        <taxon>Ascomycota</taxon>
        <taxon>Saccharomycotina</taxon>
        <taxon>Saccharomycetes</taxon>
        <taxon>Saccharomycetales</taxon>
        <taxon>Saccharomycetaceae</taxon>
        <taxon>Maudiozyma</taxon>
    </lineage>
</organism>
<evidence type="ECO:0000256" key="1">
    <source>
        <dbReference type="SAM" id="Coils"/>
    </source>
</evidence>
<dbReference type="AlphaFoldDB" id="A0A1X7R0T9"/>
<feature type="region of interest" description="Disordered" evidence="2">
    <location>
        <begin position="35"/>
        <end position="65"/>
    </location>
</feature>
<accession>A0A1X7R0T9</accession>
<keyword evidence="1" id="KW-0175">Coiled coil</keyword>